<name>A0A2C7AFC4_9PROT</name>
<evidence type="ECO:0000256" key="5">
    <source>
        <dbReference type="SAM" id="MobiDB-lite"/>
    </source>
</evidence>
<protein>
    <submittedName>
        <fullName evidence="8">Integrase</fullName>
    </submittedName>
</protein>
<evidence type="ECO:0000259" key="7">
    <source>
        <dbReference type="PROSITE" id="PS51900"/>
    </source>
</evidence>
<dbReference type="GO" id="GO:0003677">
    <property type="term" value="F:DNA binding"/>
    <property type="evidence" value="ECO:0007669"/>
    <property type="project" value="UniProtKB-UniRule"/>
</dbReference>
<evidence type="ECO:0000256" key="1">
    <source>
        <dbReference type="ARBA" id="ARBA00022908"/>
    </source>
</evidence>
<keyword evidence="3" id="KW-0233">DNA recombination</keyword>
<dbReference type="SUPFAM" id="SSF56349">
    <property type="entry name" value="DNA breaking-rejoining enzymes"/>
    <property type="match status" value="1"/>
</dbReference>
<dbReference type="GO" id="GO:0015074">
    <property type="term" value="P:DNA integration"/>
    <property type="evidence" value="ECO:0007669"/>
    <property type="project" value="UniProtKB-KW"/>
</dbReference>
<dbReference type="GO" id="GO:0006310">
    <property type="term" value="P:DNA recombination"/>
    <property type="evidence" value="ECO:0007669"/>
    <property type="project" value="UniProtKB-KW"/>
</dbReference>
<accession>A0A2C7AFC4</accession>
<feature type="domain" description="Tyr recombinase" evidence="6">
    <location>
        <begin position="145"/>
        <end position="343"/>
    </location>
</feature>
<dbReference type="PANTHER" id="PTHR34605">
    <property type="entry name" value="PHAGE_INTEGRASE DOMAIN-CONTAINING PROTEIN"/>
    <property type="match status" value="1"/>
</dbReference>
<dbReference type="PROSITE" id="PS51900">
    <property type="entry name" value="CB"/>
    <property type="match status" value="1"/>
</dbReference>
<evidence type="ECO:0000259" key="6">
    <source>
        <dbReference type="PROSITE" id="PS51898"/>
    </source>
</evidence>
<sequence>MTASQRGLPRPVAAPPEPEPEAPSLVSPAPPPPAATGQGRAAWAAAQRYARRSMAPATLRAYRADWRHYAAWCEAAGLVPLPAAPATVGAYLASLAETHAPTTLRRRLAAIGQMHRYNGLGWNPGHLEIRATLKGVLAEHGRPLRQAAAIRLAELRRLVETCDDGPAGRRDRALLLLGFAGALRRAELVALDVADVVPTPEGLRLRIRRSKTDQQRAGAEIGIPRGRHPATCPVRAVEAWRVALVHRSGPLFRRISKAGRIGHDRLWPDAVRFLLLRRARLAGLRVEGPEGLTAHGLRAGFITEAYDRGIRDEDIMRHSRHRDLRTMRGYVRRARLVGESPAGLVGL</sequence>
<comment type="caution">
    <text evidence="8">The sequence shown here is derived from an EMBL/GenBank/DDBJ whole genome shotgun (WGS) entry which is preliminary data.</text>
</comment>
<dbReference type="SUPFAM" id="SSF47823">
    <property type="entry name" value="lambda integrase-like, N-terminal domain"/>
    <property type="match status" value="1"/>
</dbReference>
<dbReference type="Gene3D" id="1.10.150.130">
    <property type="match status" value="1"/>
</dbReference>
<feature type="domain" description="Core-binding (CB)" evidence="7">
    <location>
        <begin position="40"/>
        <end position="119"/>
    </location>
</feature>
<dbReference type="InterPro" id="IPR052925">
    <property type="entry name" value="Phage_Integrase-like_Recomb"/>
</dbReference>
<evidence type="ECO:0000256" key="3">
    <source>
        <dbReference type="ARBA" id="ARBA00023172"/>
    </source>
</evidence>
<dbReference type="OrthoDB" id="5513193at2"/>
<keyword evidence="1" id="KW-0229">DNA integration</keyword>
<organism evidence="8 9">
    <name type="scientific">Teichococcus rhizosphaerae</name>
    <dbReference type="NCBI Taxonomy" id="1335062"/>
    <lineage>
        <taxon>Bacteria</taxon>
        <taxon>Pseudomonadati</taxon>
        <taxon>Pseudomonadota</taxon>
        <taxon>Alphaproteobacteria</taxon>
        <taxon>Acetobacterales</taxon>
        <taxon>Roseomonadaceae</taxon>
        <taxon>Roseomonas</taxon>
    </lineage>
</organism>
<reference evidence="8 9" key="1">
    <citation type="submission" date="2017-10" db="EMBL/GenBank/DDBJ databases">
        <authorList>
            <person name="Banno H."/>
            <person name="Chua N.-H."/>
        </authorList>
    </citation>
    <scope>NUCLEOTIDE SEQUENCE [LARGE SCALE GENOMIC DNA]</scope>
    <source>
        <strain evidence="8 9">YW11</strain>
    </source>
</reference>
<feature type="region of interest" description="Disordered" evidence="5">
    <location>
        <begin position="1"/>
        <end position="39"/>
    </location>
</feature>
<dbReference type="InterPro" id="IPR013762">
    <property type="entry name" value="Integrase-like_cat_sf"/>
</dbReference>
<dbReference type="EMBL" id="PDNU01000011">
    <property type="protein sequence ID" value="PHK95377.1"/>
    <property type="molecule type" value="Genomic_DNA"/>
</dbReference>
<dbReference type="InterPro" id="IPR044068">
    <property type="entry name" value="CB"/>
</dbReference>
<dbReference type="Proteomes" id="UP000223527">
    <property type="component" value="Unassembled WGS sequence"/>
</dbReference>
<evidence type="ECO:0000256" key="2">
    <source>
        <dbReference type="ARBA" id="ARBA00023125"/>
    </source>
</evidence>
<evidence type="ECO:0000313" key="9">
    <source>
        <dbReference type="Proteomes" id="UP000223527"/>
    </source>
</evidence>
<proteinExistence type="predicted"/>
<keyword evidence="2 4" id="KW-0238">DNA-binding</keyword>
<dbReference type="InterPro" id="IPR002104">
    <property type="entry name" value="Integrase_catalytic"/>
</dbReference>
<dbReference type="Pfam" id="PF00589">
    <property type="entry name" value="Phage_integrase"/>
    <property type="match status" value="1"/>
</dbReference>
<dbReference type="AlphaFoldDB" id="A0A2C7AFC4"/>
<dbReference type="Gene3D" id="1.10.443.10">
    <property type="entry name" value="Intergrase catalytic core"/>
    <property type="match status" value="1"/>
</dbReference>
<dbReference type="PROSITE" id="PS51898">
    <property type="entry name" value="TYR_RECOMBINASE"/>
    <property type="match status" value="1"/>
</dbReference>
<evidence type="ECO:0000313" key="8">
    <source>
        <dbReference type="EMBL" id="PHK95377.1"/>
    </source>
</evidence>
<dbReference type="InterPro" id="IPR011010">
    <property type="entry name" value="DNA_brk_join_enz"/>
</dbReference>
<keyword evidence="9" id="KW-1185">Reference proteome</keyword>
<dbReference type="PANTHER" id="PTHR34605:SF4">
    <property type="entry name" value="DNA ADENINE METHYLTRANSFERASE"/>
    <property type="match status" value="1"/>
</dbReference>
<gene>
    <name evidence="8" type="ORF">CR162_08590</name>
</gene>
<dbReference type="InterPro" id="IPR010998">
    <property type="entry name" value="Integrase_recombinase_N"/>
</dbReference>
<evidence type="ECO:0000256" key="4">
    <source>
        <dbReference type="PROSITE-ProRule" id="PRU01248"/>
    </source>
</evidence>